<evidence type="ECO:0000313" key="3">
    <source>
        <dbReference type="Proteomes" id="UP000218209"/>
    </source>
</evidence>
<dbReference type="InterPro" id="IPR032675">
    <property type="entry name" value="LRR_dom_sf"/>
</dbReference>
<organism evidence="2 3">
    <name type="scientific">Porphyra umbilicalis</name>
    <name type="common">Purple laver</name>
    <name type="synonym">Red alga</name>
    <dbReference type="NCBI Taxonomy" id="2786"/>
    <lineage>
        <taxon>Eukaryota</taxon>
        <taxon>Rhodophyta</taxon>
        <taxon>Bangiophyceae</taxon>
        <taxon>Bangiales</taxon>
        <taxon>Bangiaceae</taxon>
        <taxon>Porphyra</taxon>
    </lineage>
</organism>
<proteinExistence type="predicted"/>
<dbReference type="Gene3D" id="3.80.10.10">
    <property type="entry name" value="Ribonuclease Inhibitor"/>
    <property type="match status" value="1"/>
</dbReference>
<keyword evidence="3" id="KW-1185">Reference proteome</keyword>
<dbReference type="Proteomes" id="UP000218209">
    <property type="component" value="Unassembled WGS sequence"/>
</dbReference>
<protein>
    <submittedName>
        <fullName evidence="2">Uncharacterized protein</fullName>
    </submittedName>
</protein>
<feature type="region of interest" description="Disordered" evidence="1">
    <location>
        <begin position="1"/>
        <end position="24"/>
    </location>
</feature>
<evidence type="ECO:0000313" key="2">
    <source>
        <dbReference type="EMBL" id="OSX81500.1"/>
    </source>
</evidence>
<accession>A0A1X6PL15</accession>
<reference evidence="2 3" key="1">
    <citation type="submission" date="2017-03" db="EMBL/GenBank/DDBJ databases">
        <title>WGS assembly of Porphyra umbilicalis.</title>
        <authorList>
            <person name="Brawley S.H."/>
            <person name="Blouin N.A."/>
            <person name="Ficko-Blean E."/>
            <person name="Wheeler G.L."/>
            <person name="Lohr M."/>
            <person name="Goodson H.V."/>
            <person name="Jenkins J.W."/>
            <person name="Blaby-Haas C.E."/>
            <person name="Helliwell K.E."/>
            <person name="Chan C."/>
            <person name="Marriage T."/>
            <person name="Bhattacharya D."/>
            <person name="Klein A.S."/>
            <person name="Badis Y."/>
            <person name="Brodie J."/>
            <person name="Cao Y."/>
            <person name="Collen J."/>
            <person name="Dittami S.M."/>
            <person name="Gachon C.M."/>
            <person name="Green B.R."/>
            <person name="Karpowicz S."/>
            <person name="Kim J.W."/>
            <person name="Kudahl U."/>
            <person name="Lin S."/>
            <person name="Michel G."/>
            <person name="Mittag M."/>
            <person name="Olson B.J."/>
            <person name="Pangilinan J."/>
            <person name="Peng Y."/>
            <person name="Qiu H."/>
            <person name="Shu S."/>
            <person name="Singer J.T."/>
            <person name="Smith A.G."/>
            <person name="Sprecher B.N."/>
            <person name="Wagner V."/>
            <person name="Wang W."/>
            <person name="Wang Z.-Y."/>
            <person name="Yan J."/>
            <person name="Yarish C."/>
            <person name="Zoeuner-Riek S."/>
            <person name="Zhuang Y."/>
            <person name="Zou Y."/>
            <person name="Lindquist E.A."/>
            <person name="Grimwood J."/>
            <person name="Barry K."/>
            <person name="Rokhsar D.S."/>
            <person name="Schmutz J."/>
            <person name="Stiller J.W."/>
            <person name="Grossman A.R."/>
            <person name="Prochnik S.E."/>
        </authorList>
    </citation>
    <scope>NUCLEOTIDE SEQUENCE [LARGE SCALE GENOMIC DNA]</scope>
    <source>
        <strain evidence="2">4086291</strain>
    </source>
</reference>
<dbReference type="SUPFAM" id="SSF52047">
    <property type="entry name" value="RNI-like"/>
    <property type="match status" value="1"/>
</dbReference>
<gene>
    <name evidence="2" type="ORF">BU14_0014s0050</name>
</gene>
<sequence length="573" mass="60571">MSSSDDEQLPPAANGGGAMSAGGSELPPAGFLDLPSELLVRVMTHLLEAKCPDAADEGVAHPQPTEPTPVTQIGRRMWRRHAGMASVCRAFRSAFLHAILSLDVDLSSGLDTLQPERRTAAVVRRGTGLAVTLGRMVALRELTLLLAGIPEPWAVPVVSDLLFGVLGHAALPPTLRYLRVHCDVLPLHSLCALLAGQPQLAELVLHCEDKTVLRPSEVALLASLYGRLAPRLVALDLQPLFGVLGLDTERAFVAFFRQLPVLSKVRFVDLDYCVPSRCCVLMATARTLTAVSRCCPAVVTLCVGSLSPELNSEAGAATLLGLFPKLTSLSLAAAGGGCDRVVSPPLIAALCLERSLNTLCLPFVNTVEAAMTPSLLGDALLAGNKPPMNLRLDQTLTSFPIVALLSGGLRGLRGLHLSDVEDLDVPSCRALASCPTLQVLELGCLADSALPLGLEHTSALATAPALIRLYLTRVALVGAAAAGLVTTLSRKTPQTLTGLYMSECHGEIESAILAMVHVRSARELVITHHGRATGAPPLGDDSADEEAAVGMDHSVAVDYLARYRPDIRFYSKF</sequence>
<evidence type="ECO:0000256" key="1">
    <source>
        <dbReference type="SAM" id="MobiDB-lite"/>
    </source>
</evidence>
<dbReference type="EMBL" id="KV918761">
    <property type="protein sequence ID" value="OSX81500.1"/>
    <property type="molecule type" value="Genomic_DNA"/>
</dbReference>
<dbReference type="AlphaFoldDB" id="A0A1X6PL15"/>
<name>A0A1X6PL15_PORUM</name>